<evidence type="ECO:0000313" key="3">
    <source>
        <dbReference type="Proteomes" id="UP001152759"/>
    </source>
</evidence>
<protein>
    <submittedName>
        <fullName evidence="2">Uncharacterized protein</fullName>
    </submittedName>
</protein>
<dbReference type="Proteomes" id="UP001152759">
    <property type="component" value="Chromosome 2"/>
</dbReference>
<feature type="compositionally biased region" description="Basic and acidic residues" evidence="1">
    <location>
        <begin position="11"/>
        <end position="28"/>
    </location>
</feature>
<sequence>MGVEGRSFSQRGDKARSEGRRDRDKCDMDAGGIRSTAPMVKYSTREKENCRTWRRQVLPEQTSRRVIGIHDEPRHSANELLNALEKAPYISGDRLPSDIYKDLSNGTDTLDRVAEMAAKSENTKPGKKVRETWSSDDITRELTSCYDQTALPLAQLYSGVTSREGSIQVEIIFDRLKVLATPGSRMLALSNDVKGWSRLADGDAWTQHHDNT</sequence>
<organism evidence="2 3">
    <name type="scientific">Bemisia tabaci</name>
    <name type="common">Sweetpotato whitefly</name>
    <name type="synonym">Aleurodes tabaci</name>
    <dbReference type="NCBI Taxonomy" id="7038"/>
    <lineage>
        <taxon>Eukaryota</taxon>
        <taxon>Metazoa</taxon>
        <taxon>Ecdysozoa</taxon>
        <taxon>Arthropoda</taxon>
        <taxon>Hexapoda</taxon>
        <taxon>Insecta</taxon>
        <taxon>Pterygota</taxon>
        <taxon>Neoptera</taxon>
        <taxon>Paraneoptera</taxon>
        <taxon>Hemiptera</taxon>
        <taxon>Sternorrhyncha</taxon>
        <taxon>Aleyrodoidea</taxon>
        <taxon>Aleyrodidae</taxon>
        <taxon>Aleyrodinae</taxon>
        <taxon>Bemisia</taxon>
    </lineage>
</organism>
<evidence type="ECO:0000256" key="1">
    <source>
        <dbReference type="SAM" id="MobiDB-lite"/>
    </source>
</evidence>
<accession>A0A9P0A6T4</accession>
<dbReference type="EMBL" id="OU963863">
    <property type="protein sequence ID" value="CAH0385446.1"/>
    <property type="molecule type" value="Genomic_DNA"/>
</dbReference>
<gene>
    <name evidence="2" type="ORF">BEMITA_LOCUS4670</name>
</gene>
<proteinExistence type="predicted"/>
<evidence type="ECO:0000313" key="2">
    <source>
        <dbReference type="EMBL" id="CAH0385446.1"/>
    </source>
</evidence>
<name>A0A9P0A6T4_BEMTA</name>
<dbReference type="AlphaFoldDB" id="A0A9P0A6T4"/>
<keyword evidence="3" id="KW-1185">Reference proteome</keyword>
<feature type="region of interest" description="Disordered" evidence="1">
    <location>
        <begin position="1"/>
        <end position="36"/>
    </location>
</feature>
<reference evidence="2" key="1">
    <citation type="submission" date="2021-12" db="EMBL/GenBank/DDBJ databases">
        <authorList>
            <person name="King R."/>
        </authorList>
    </citation>
    <scope>NUCLEOTIDE SEQUENCE</scope>
</reference>